<organism evidence="3 4">
    <name type="scientific">Oceanidesulfovibrio marinus</name>
    <dbReference type="NCBI Taxonomy" id="370038"/>
    <lineage>
        <taxon>Bacteria</taxon>
        <taxon>Pseudomonadati</taxon>
        <taxon>Thermodesulfobacteriota</taxon>
        <taxon>Desulfovibrionia</taxon>
        <taxon>Desulfovibrionales</taxon>
        <taxon>Desulfovibrionaceae</taxon>
        <taxon>Oceanidesulfovibrio</taxon>
    </lineage>
</organism>
<gene>
    <name evidence="3" type="ORF">DQK91_20815</name>
</gene>
<keyword evidence="1" id="KW-0472">Membrane</keyword>
<dbReference type="InterPro" id="IPR009875">
    <property type="entry name" value="PilZ_domain"/>
</dbReference>
<feature type="domain" description="PilZ" evidence="2">
    <location>
        <begin position="250"/>
        <end position="326"/>
    </location>
</feature>
<accession>A0A6P1ZA20</accession>
<sequence>MRPKEPQGMILPFVQQTPTPNFDRPFLNEVKESFHRLWNNPDALPYLVATFLAVGIVIILGVLYNQFVSRRRYRSALPAGWFVDPGKIREIMETALDQRSKIEMRFLPAEPSRRSTSCSLLELGVEALTLELPDYVESGPSWLHREVECFFRVPEEKGQISFYRFTSVIQNVSRTVDGFAQAELAFPKLLHNHQKRNFLRIAPPAYLFLGVAMWLERRLPTDEHGCPAANLSSWGKPMFTYIPDKNGNPVRIANISAGGLRLDIERSAVKGREIELRVSDRIVILLDLYDPELERKQRFWLRCRVQNMQEDYDTRNLELGVQFVSVGRLAEDADREVHWHDVGEDGIEPLAVWVMQRHLELFREKGLD</sequence>
<feature type="transmembrane region" description="Helical" evidence="1">
    <location>
        <begin position="43"/>
        <end position="64"/>
    </location>
</feature>
<evidence type="ECO:0000313" key="3">
    <source>
        <dbReference type="EMBL" id="TVM30435.1"/>
    </source>
</evidence>
<evidence type="ECO:0000259" key="2">
    <source>
        <dbReference type="Pfam" id="PF07238"/>
    </source>
</evidence>
<dbReference type="GO" id="GO:0035438">
    <property type="term" value="F:cyclic-di-GMP binding"/>
    <property type="evidence" value="ECO:0007669"/>
    <property type="project" value="InterPro"/>
</dbReference>
<protein>
    <recommendedName>
        <fullName evidence="2">PilZ domain-containing protein</fullName>
    </recommendedName>
</protein>
<evidence type="ECO:0000313" key="4">
    <source>
        <dbReference type="Proteomes" id="UP000434052"/>
    </source>
</evidence>
<proteinExistence type="predicted"/>
<keyword evidence="1" id="KW-1133">Transmembrane helix</keyword>
<comment type="caution">
    <text evidence="3">The sequence shown here is derived from an EMBL/GenBank/DDBJ whole genome shotgun (WGS) entry which is preliminary data.</text>
</comment>
<feature type="transmembrane region" description="Helical" evidence="1">
    <location>
        <begin position="198"/>
        <end position="215"/>
    </location>
</feature>
<dbReference type="Pfam" id="PF07238">
    <property type="entry name" value="PilZ"/>
    <property type="match status" value="1"/>
</dbReference>
<keyword evidence="1" id="KW-0812">Transmembrane</keyword>
<dbReference type="OrthoDB" id="5470063at2"/>
<dbReference type="Proteomes" id="UP000434052">
    <property type="component" value="Unassembled WGS sequence"/>
</dbReference>
<evidence type="ECO:0000256" key="1">
    <source>
        <dbReference type="SAM" id="Phobius"/>
    </source>
</evidence>
<dbReference type="AlphaFoldDB" id="A0A6P1ZA20"/>
<dbReference type="EMBL" id="QMIF01000023">
    <property type="protein sequence ID" value="TVM30435.1"/>
    <property type="molecule type" value="Genomic_DNA"/>
</dbReference>
<reference evidence="3 4" key="1">
    <citation type="submission" date="2018-06" db="EMBL/GenBank/DDBJ databases">
        <title>Complete genome of Desulfovibrio marinus P48SEP.</title>
        <authorList>
            <person name="Crispim J.S."/>
            <person name="Vidigal P.M.P."/>
            <person name="Silva L.C.F."/>
            <person name="Araujo L.C."/>
            <person name="Laguardia C.N."/>
            <person name="Dias R.S."/>
            <person name="Sousa M.P."/>
            <person name="Paula S.O."/>
            <person name="Silva C."/>
        </authorList>
    </citation>
    <scope>NUCLEOTIDE SEQUENCE [LARGE SCALE GENOMIC DNA]</scope>
    <source>
        <strain evidence="3 4">P48SEP</strain>
    </source>
</reference>
<name>A0A6P1ZA20_9BACT</name>